<evidence type="ECO:0000256" key="1">
    <source>
        <dbReference type="ARBA" id="ARBA00023002"/>
    </source>
</evidence>
<dbReference type="PANTHER" id="PTHR13847:SF289">
    <property type="entry name" value="GLYCINE OXIDASE"/>
    <property type="match status" value="1"/>
</dbReference>
<dbReference type="EMBL" id="OMOR01000001">
    <property type="protein sequence ID" value="SPH22427.1"/>
    <property type="molecule type" value="Genomic_DNA"/>
</dbReference>
<protein>
    <submittedName>
        <fullName evidence="3">D-amino acid dehydrogenase 1</fullName>
        <ecNumber evidence="3">1.4.99.-</ecNumber>
    </submittedName>
</protein>
<feature type="domain" description="FAD dependent oxidoreductase" evidence="2">
    <location>
        <begin position="5"/>
        <end position="394"/>
    </location>
</feature>
<accession>A0A2R8BHB8</accession>
<dbReference type="PANTHER" id="PTHR13847">
    <property type="entry name" value="SARCOSINE DEHYDROGENASE-RELATED"/>
    <property type="match status" value="1"/>
</dbReference>
<dbReference type="RefSeq" id="WP_108829371.1">
    <property type="nucleotide sequence ID" value="NZ_OMOR01000001.1"/>
</dbReference>
<dbReference type="Gene3D" id="3.50.50.60">
    <property type="entry name" value="FAD/NAD(P)-binding domain"/>
    <property type="match status" value="2"/>
</dbReference>
<gene>
    <name evidence="3" type="primary">dadA1_1</name>
    <name evidence="3" type="ORF">ASD8599_03170</name>
</gene>
<dbReference type="EC" id="1.4.99.-" evidence="3"/>
<keyword evidence="1 3" id="KW-0560">Oxidoreductase</keyword>
<evidence type="ECO:0000313" key="4">
    <source>
        <dbReference type="Proteomes" id="UP000244880"/>
    </source>
</evidence>
<sequence length="412" mass="43482">MDDTVTILGAGIVGICCALSLQNRGVKVRLIDRGAPGQETSYGNAGIISPWSIVPQAMPGILKSIPGMLLDRNGPLSVRPSFWPKMISWGLRFAAHSNAKAAHATSDAMEILCQPSIMLYRRHLQGTGHEHLVADSFYVHAFRNASKASLNDLGYKIRENKGAELELIGGDALRQLEPALSPAFKAAVLIKGQARAVSPGRIGTALAQKALDQGAEILRTDVSGLTRQADGTWALATSDGTVQTKNLVIAAGVWSAALLKPLGLDVPLVAERGYTVEFPNAAININNSVMDVDAKIVASSMLEGVRVAGSSEFGAIDAPANPRKKALLKAQAKAMFPDLGTKGTVFWMGRRPSFPDSLPALGAVDGAQGLFTAFGHSHYGLMMAPKSGELIADLVAGVAPNTDLSPFSPQRF</sequence>
<dbReference type="Pfam" id="PF01266">
    <property type="entry name" value="DAO"/>
    <property type="match status" value="1"/>
</dbReference>
<dbReference type="InterPro" id="IPR006076">
    <property type="entry name" value="FAD-dep_OxRdtase"/>
</dbReference>
<dbReference type="SUPFAM" id="SSF54373">
    <property type="entry name" value="FAD-linked reductases, C-terminal domain"/>
    <property type="match status" value="1"/>
</dbReference>
<evidence type="ECO:0000313" key="3">
    <source>
        <dbReference type="EMBL" id="SPH22427.1"/>
    </source>
</evidence>
<evidence type="ECO:0000259" key="2">
    <source>
        <dbReference type="Pfam" id="PF01266"/>
    </source>
</evidence>
<organism evidence="3 4">
    <name type="scientific">Ascidiaceihabitans donghaensis</name>
    <dbReference type="NCBI Taxonomy" id="1510460"/>
    <lineage>
        <taxon>Bacteria</taxon>
        <taxon>Pseudomonadati</taxon>
        <taxon>Pseudomonadota</taxon>
        <taxon>Alphaproteobacteria</taxon>
        <taxon>Rhodobacterales</taxon>
        <taxon>Paracoccaceae</taxon>
        <taxon>Ascidiaceihabitans</taxon>
    </lineage>
</organism>
<dbReference type="InterPro" id="IPR036188">
    <property type="entry name" value="FAD/NAD-bd_sf"/>
</dbReference>
<dbReference type="Proteomes" id="UP000244880">
    <property type="component" value="Unassembled WGS sequence"/>
</dbReference>
<dbReference type="SUPFAM" id="SSF51905">
    <property type="entry name" value="FAD/NAD(P)-binding domain"/>
    <property type="match status" value="1"/>
</dbReference>
<keyword evidence="4" id="KW-1185">Reference proteome</keyword>
<dbReference type="GO" id="GO:0016491">
    <property type="term" value="F:oxidoreductase activity"/>
    <property type="evidence" value="ECO:0007669"/>
    <property type="project" value="UniProtKB-KW"/>
</dbReference>
<dbReference type="GO" id="GO:0005737">
    <property type="term" value="C:cytoplasm"/>
    <property type="evidence" value="ECO:0007669"/>
    <property type="project" value="TreeGrafter"/>
</dbReference>
<dbReference type="OrthoDB" id="9805337at2"/>
<name>A0A2R8BHB8_9RHOB</name>
<proteinExistence type="predicted"/>
<dbReference type="Gene3D" id="3.30.9.10">
    <property type="entry name" value="D-Amino Acid Oxidase, subunit A, domain 2"/>
    <property type="match status" value="1"/>
</dbReference>
<reference evidence="3 4" key="1">
    <citation type="submission" date="2018-03" db="EMBL/GenBank/DDBJ databases">
        <authorList>
            <person name="Keele B.F."/>
        </authorList>
    </citation>
    <scope>NUCLEOTIDE SEQUENCE [LARGE SCALE GENOMIC DNA]</scope>
    <source>
        <strain evidence="3 4">CECT 8599</strain>
    </source>
</reference>
<dbReference type="AlphaFoldDB" id="A0A2R8BHB8"/>